<protein>
    <submittedName>
        <fullName evidence="2">Uncharacterized protein</fullName>
    </submittedName>
</protein>
<proteinExistence type="predicted"/>
<dbReference type="STRING" id="2017.SAMN05444320_11945"/>
<sequence length="69" mass="6927">MLGVALAGPVTVRTTRVTGRVLGLAPVALTPELPPVPLLPHPVRTPSEVDDPVGVAPVASLPGLTMSAT</sequence>
<reference evidence="2 3" key="1">
    <citation type="submission" date="2016-11" db="EMBL/GenBank/DDBJ databases">
        <authorList>
            <person name="Jaros S."/>
            <person name="Januszkiewicz K."/>
            <person name="Wedrychowicz H."/>
        </authorList>
    </citation>
    <scope>NUCLEOTIDE SEQUENCE [LARGE SCALE GENOMIC DNA]</scope>
    <source>
        <strain evidence="2 3">DSM 44523</strain>
    </source>
</reference>
<feature type="region of interest" description="Disordered" evidence="1">
    <location>
        <begin position="35"/>
        <end position="54"/>
    </location>
</feature>
<evidence type="ECO:0000256" key="1">
    <source>
        <dbReference type="SAM" id="MobiDB-lite"/>
    </source>
</evidence>
<dbReference type="EMBL" id="FQVN01000019">
    <property type="protein sequence ID" value="SHH04307.1"/>
    <property type="molecule type" value="Genomic_DNA"/>
</dbReference>
<name>A0A1M5PR18_STRHI</name>
<organism evidence="2 3">
    <name type="scientific">Streptoalloteichus hindustanus</name>
    <dbReference type="NCBI Taxonomy" id="2017"/>
    <lineage>
        <taxon>Bacteria</taxon>
        <taxon>Bacillati</taxon>
        <taxon>Actinomycetota</taxon>
        <taxon>Actinomycetes</taxon>
        <taxon>Pseudonocardiales</taxon>
        <taxon>Pseudonocardiaceae</taxon>
        <taxon>Streptoalloteichus</taxon>
    </lineage>
</organism>
<accession>A0A1M5PR18</accession>
<dbReference type="AlphaFoldDB" id="A0A1M5PR18"/>
<gene>
    <name evidence="2" type="ORF">SAMN05444320_11945</name>
</gene>
<dbReference type="Proteomes" id="UP000184501">
    <property type="component" value="Unassembled WGS sequence"/>
</dbReference>
<evidence type="ECO:0000313" key="3">
    <source>
        <dbReference type="Proteomes" id="UP000184501"/>
    </source>
</evidence>
<keyword evidence="3" id="KW-1185">Reference proteome</keyword>
<evidence type="ECO:0000313" key="2">
    <source>
        <dbReference type="EMBL" id="SHH04307.1"/>
    </source>
</evidence>